<evidence type="ECO:0000313" key="2">
    <source>
        <dbReference type="Proteomes" id="UP000077857"/>
    </source>
</evidence>
<dbReference type="OrthoDB" id="5571132at2"/>
<dbReference type="AlphaFoldDB" id="A0A177N339"/>
<name>A0A177N339_9GAMM</name>
<dbReference type="EMBL" id="LUUJ01000110">
    <property type="protein sequence ID" value="OAI12271.1"/>
    <property type="molecule type" value="Genomic_DNA"/>
</dbReference>
<dbReference type="RefSeq" id="WP_064041846.1">
    <property type="nucleotide sequence ID" value="NZ_LUUJ01000110.1"/>
</dbReference>
<accession>A0A177N339</accession>
<comment type="caution">
    <text evidence="1">The sequence shown here is derived from an EMBL/GenBank/DDBJ whole genome shotgun (WGS) entry which is preliminary data.</text>
</comment>
<gene>
    <name evidence="1" type="ORF">A1507_01905</name>
</gene>
<proteinExistence type="predicted"/>
<organism evidence="1 2">
    <name type="scientific">Methylomonas koyamae</name>
    <dbReference type="NCBI Taxonomy" id="702114"/>
    <lineage>
        <taxon>Bacteria</taxon>
        <taxon>Pseudomonadati</taxon>
        <taxon>Pseudomonadota</taxon>
        <taxon>Gammaproteobacteria</taxon>
        <taxon>Methylococcales</taxon>
        <taxon>Methylococcaceae</taxon>
        <taxon>Methylomonas</taxon>
    </lineage>
</organism>
<protein>
    <submittedName>
        <fullName evidence="1">Uncharacterized protein</fullName>
    </submittedName>
</protein>
<evidence type="ECO:0000313" key="1">
    <source>
        <dbReference type="EMBL" id="OAI12271.1"/>
    </source>
</evidence>
<dbReference type="Proteomes" id="UP000077857">
    <property type="component" value="Unassembled WGS sequence"/>
</dbReference>
<sequence length="73" mass="8151">MSEPPLSAYSITLSEQINQPFLMDKGYEVFANLKSHDAASLFDSYFLPHKTIASSITHQPCQISFIGKFLKLG</sequence>
<reference evidence="1 2" key="1">
    <citation type="submission" date="2016-03" db="EMBL/GenBank/DDBJ databases">
        <authorList>
            <person name="Ploux O."/>
        </authorList>
    </citation>
    <scope>NUCLEOTIDE SEQUENCE [LARGE SCALE GENOMIC DNA]</scope>
    <source>
        <strain evidence="1 2">R-45378</strain>
    </source>
</reference>